<organism evidence="1">
    <name type="scientific">Streptomyces sp. SID7499</name>
    <dbReference type="NCBI Taxonomy" id="2706086"/>
    <lineage>
        <taxon>Bacteria</taxon>
        <taxon>Bacillati</taxon>
        <taxon>Actinomycetota</taxon>
        <taxon>Actinomycetes</taxon>
        <taxon>Kitasatosporales</taxon>
        <taxon>Streptomycetaceae</taxon>
        <taxon>Streptomyces</taxon>
    </lineage>
</organism>
<reference evidence="1" key="1">
    <citation type="submission" date="2020-01" db="EMBL/GenBank/DDBJ databases">
        <title>Insect and environment-associated Actinomycetes.</title>
        <authorList>
            <person name="Currrie C."/>
            <person name="Chevrette M."/>
            <person name="Carlson C."/>
            <person name="Stubbendieck R."/>
            <person name="Wendt-Pienkowski E."/>
        </authorList>
    </citation>
    <scope>NUCLEOTIDE SEQUENCE</scope>
    <source>
        <strain evidence="1">SID7499</strain>
    </source>
</reference>
<sequence>MINNFFRPAVVLNGQGSHAEIHHTTVTITESELLRANGPGYEFRRRPLRARLIVACSAE</sequence>
<dbReference type="EMBL" id="JAAGMN010010093">
    <property type="protein sequence ID" value="NEE22988.1"/>
    <property type="molecule type" value="Genomic_DNA"/>
</dbReference>
<gene>
    <name evidence="1" type="ORF">G3M58_93125</name>
</gene>
<comment type="caution">
    <text evidence="1">The sequence shown here is derived from an EMBL/GenBank/DDBJ whole genome shotgun (WGS) entry which is preliminary data.</text>
</comment>
<accession>A0A6G3XYU0</accession>
<dbReference type="AlphaFoldDB" id="A0A6G3XYU0"/>
<name>A0A6G3XYU0_9ACTN</name>
<evidence type="ECO:0000313" key="1">
    <source>
        <dbReference type="EMBL" id="NEE22988.1"/>
    </source>
</evidence>
<proteinExistence type="predicted"/>
<protein>
    <submittedName>
        <fullName evidence="1">Uncharacterized protein</fullName>
    </submittedName>
</protein>